<gene>
    <name evidence="1" type="ordered locus">Acav_0382</name>
</gene>
<dbReference type="HOGENOM" id="CLU_2230567_0_0_4"/>
<organism evidence="1 2">
    <name type="scientific">Paracidovorax avenae (strain ATCC 19860 / DSM 7227 / CCUG 15838 / JCM 20985 / LMG 2117 / NCPPB 1011)</name>
    <name type="common">Acidovorax avenae</name>
    <dbReference type="NCBI Taxonomy" id="643561"/>
    <lineage>
        <taxon>Bacteria</taxon>
        <taxon>Pseudomonadati</taxon>
        <taxon>Pseudomonadota</taxon>
        <taxon>Betaproteobacteria</taxon>
        <taxon>Burkholderiales</taxon>
        <taxon>Comamonadaceae</taxon>
        <taxon>Paracidovorax</taxon>
    </lineage>
</organism>
<evidence type="ECO:0000313" key="2">
    <source>
        <dbReference type="Proteomes" id="UP000002482"/>
    </source>
</evidence>
<dbReference type="GeneID" id="34239450"/>
<sequence>MTQARPYSGSPSSTDWSGFLSAQGTAQASAVPALLRPAEAARLARYRDQLLAAWDARDRDALHIAKQAVLRTACASRGATPAFMRAIRQLAWRMAALRLARSRTE</sequence>
<dbReference type="RefSeq" id="WP_013592890.1">
    <property type="nucleotide sequence ID" value="NC_015138.1"/>
</dbReference>
<proteinExistence type="predicted"/>
<keyword evidence="2" id="KW-1185">Reference proteome</keyword>
<evidence type="ECO:0000313" key="1">
    <source>
        <dbReference type="EMBL" id="ADX44305.1"/>
    </source>
</evidence>
<reference evidence="1" key="1">
    <citation type="submission" date="2011-02" db="EMBL/GenBank/DDBJ databases">
        <title>Complete sequence of Acidovorax avenae subsp. avenae ATCC 19860.</title>
        <authorList>
            <consortium name="US DOE Joint Genome Institute"/>
            <person name="Lucas S."/>
            <person name="Copeland A."/>
            <person name="Lapidus A."/>
            <person name="Cheng J.-F."/>
            <person name="Goodwin L."/>
            <person name="Pitluck S."/>
            <person name="Chertkov O."/>
            <person name="Held B."/>
            <person name="Detter J.C."/>
            <person name="Han C."/>
            <person name="Tapia R."/>
            <person name="Land M."/>
            <person name="Hauser L."/>
            <person name="Kyrpides N."/>
            <person name="Ivanova N."/>
            <person name="Ovchinnikova G."/>
            <person name="Pagani I."/>
            <person name="Gordon S."/>
            <person name="Woyke T."/>
        </authorList>
    </citation>
    <scope>NUCLEOTIDE SEQUENCE</scope>
    <source>
        <strain evidence="1">ATCC 19860</strain>
    </source>
</reference>
<protein>
    <submittedName>
        <fullName evidence="1">Uncharacterized protein</fullName>
    </submittedName>
</protein>
<name>F0Q3R3_PARA1</name>
<dbReference type="Proteomes" id="UP000002482">
    <property type="component" value="Chromosome"/>
</dbReference>
<dbReference type="AlphaFoldDB" id="F0Q3R3"/>
<dbReference type="EMBL" id="CP002521">
    <property type="protein sequence ID" value="ADX44305.1"/>
    <property type="molecule type" value="Genomic_DNA"/>
</dbReference>
<dbReference type="KEGG" id="aaa:Acav_0382"/>
<accession>F0Q3R3</accession>